<dbReference type="STRING" id="1246995.AFR_23390"/>
<evidence type="ECO:0000256" key="3">
    <source>
        <dbReference type="ARBA" id="ARBA00022676"/>
    </source>
</evidence>
<sequence length="280" mass="30282">MTLLPDAGMAQETDEVTVVVATRNRPDRLRETVPRHRAPVVVIDNGSDHPLTVDGARVIRLEENLGAAARNIGVEQARTPYVAFADDDSYWAPGMLAAAVELFRSHPRTALLTAQVRVGAENRLDPVSAGMATAPLGTPPGGAGPSVLGFLSCATVVRRDAFLAVGGFEPRLVVYGEEALLAMDLAAAGWHLSYTPDLVVHHFPEPAGRDVSARHRREIRNRMLTAVLRRPPAVIAREVVAAVRTQPSVVAGLVPDVPWALRHRRRLPREVETALRTLGN</sequence>
<dbReference type="AlphaFoldDB" id="U5W113"/>
<feature type="domain" description="Glycosyltransferase 2-like" evidence="5">
    <location>
        <begin position="17"/>
        <end position="128"/>
    </location>
</feature>
<dbReference type="GO" id="GO:0016757">
    <property type="term" value="F:glycosyltransferase activity"/>
    <property type="evidence" value="ECO:0007669"/>
    <property type="project" value="UniProtKB-KW"/>
</dbReference>
<dbReference type="Gene3D" id="3.90.550.10">
    <property type="entry name" value="Spore Coat Polysaccharide Biosynthesis Protein SpsA, Chain A"/>
    <property type="match status" value="1"/>
</dbReference>
<evidence type="ECO:0000256" key="1">
    <source>
        <dbReference type="ARBA" id="ARBA00004776"/>
    </source>
</evidence>
<accession>U5W113</accession>
<dbReference type="EMBL" id="CP006272">
    <property type="protein sequence ID" value="AGZ42948.1"/>
    <property type="molecule type" value="Genomic_DNA"/>
</dbReference>
<dbReference type="KEGG" id="afs:AFR_23390"/>
<dbReference type="PATRIC" id="fig|1246995.3.peg.4740"/>
<dbReference type="InterPro" id="IPR029044">
    <property type="entry name" value="Nucleotide-diphossugar_trans"/>
</dbReference>
<evidence type="ECO:0000313" key="6">
    <source>
        <dbReference type="EMBL" id="AGZ42948.1"/>
    </source>
</evidence>
<name>U5W113_9ACTN</name>
<evidence type="ECO:0000313" key="7">
    <source>
        <dbReference type="Proteomes" id="UP000017746"/>
    </source>
</evidence>
<evidence type="ECO:0000256" key="4">
    <source>
        <dbReference type="ARBA" id="ARBA00022679"/>
    </source>
</evidence>
<protein>
    <submittedName>
        <fullName evidence="6">Glycosyl transferase family protein</fullName>
    </submittedName>
</protein>
<dbReference type="PANTHER" id="PTHR43179">
    <property type="entry name" value="RHAMNOSYLTRANSFERASE WBBL"/>
    <property type="match status" value="1"/>
</dbReference>
<gene>
    <name evidence="6" type="ORF">AFR_23390</name>
</gene>
<dbReference type="Proteomes" id="UP000017746">
    <property type="component" value="Chromosome"/>
</dbReference>
<proteinExistence type="inferred from homology"/>
<keyword evidence="4 6" id="KW-0808">Transferase</keyword>
<comment type="similarity">
    <text evidence="2">Belongs to the glycosyltransferase 2 family.</text>
</comment>
<dbReference type="InterPro" id="IPR001173">
    <property type="entry name" value="Glyco_trans_2-like"/>
</dbReference>
<dbReference type="RefSeq" id="WP_023363517.1">
    <property type="nucleotide sequence ID" value="NC_022657.1"/>
</dbReference>
<dbReference type="eggNOG" id="COG1216">
    <property type="taxonomic scope" value="Bacteria"/>
</dbReference>
<evidence type="ECO:0000256" key="2">
    <source>
        <dbReference type="ARBA" id="ARBA00006739"/>
    </source>
</evidence>
<dbReference type="PANTHER" id="PTHR43179:SF12">
    <property type="entry name" value="GALACTOFURANOSYLTRANSFERASE GLFT2"/>
    <property type="match status" value="1"/>
</dbReference>
<reference evidence="6 7" key="1">
    <citation type="journal article" date="2014" name="J. Biotechnol.">
        <title>Complete genome sequence of the actinobacterium Actinoplanes friuliensis HAG 010964, producer of the lipopeptide antibiotic friulimycin.</title>
        <authorList>
            <person name="Ruckert C."/>
            <person name="Szczepanowski R."/>
            <person name="Albersmeier A."/>
            <person name="Goesmann A."/>
            <person name="Fischer N."/>
            <person name="Steinkamper A."/>
            <person name="Puhler A."/>
            <person name="Biener R."/>
            <person name="Schwartz D."/>
            <person name="Kalinowski J."/>
        </authorList>
    </citation>
    <scope>NUCLEOTIDE SEQUENCE [LARGE SCALE GENOMIC DNA]</scope>
    <source>
        <strain evidence="6 7">DSM 7358</strain>
    </source>
</reference>
<comment type="pathway">
    <text evidence="1">Cell wall biogenesis; cell wall polysaccharide biosynthesis.</text>
</comment>
<organism evidence="6 7">
    <name type="scientific">Actinoplanes friuliensis DSM 7358</name>
    <dbReference type="NCBI Taxonomy" id="1246995"/>
    <lineage>
        <taxon>Bacteria</taxon>
        <taxon>Bacillati</taxon>
        <taxon>Actinomycetota</taxon>
        <taxon>Actinomycetes</taxon>
        <taxon>Micromonosporales</taxon>
        <taxon>Micromonosporaceae</taxon>
        <taxon>Actinoplanes</taxon>
    </lineage>
</organism>
<dbReference type="SUPFAM" id="SSF53448">
    <property type="entry name" value="Nucleotide-diphospho-sugar transferases"/>
    <property type="match status" value="1"/>
</dbReference>
<evidence type="ECO:0000259" key="5">
    <source>
        <dbReference type="Pfam" id="PF00535"/>
    </source>
</evidence>
<dbReference type="Pfam" id="PF00535">
    <property type="entry name" value="Glycos_transf_2"/>
    <property type="match status" value="1"/>
</dbReference>
<dbReference type="HOGENOM" id="CLU_060110_0_0_11"/>
<keyword evidence="7" id="KW-1185">Reference proteome</keyword>
<keyword evidence="3" id="KW-0328">Glycosyltransferase</keyword>